<accession>A0A9P6QG50</accession>
<feature type="compositionally biased region" description="Basic and acidic residues" evidence="1">
    <location>
        <begin position="1"/>
        <end position="14"/>
    </location>
</feature>
<sequence>MYEVKHGTERKDQNAVDAADSLEGQELPQDTAILEQRLDMLEQPDTALRPDSSRDDHASKTQQRLQQQQEDIGTVPRLRLIQDRLVQVKLALTSPIPLAAEDMPADVLASAYQAVDEVDYRVRLGALFDQLREDEREEWRHLRRLEEINCLAHTKDQQQLPQHQDLSQEREWDQATTIVGSITDRVTKISSQLKTIASTNAHEETSNPLRSRLGLDQQDQAFQEDSTNLQRVLARIKATQEAYSIYKRFGYRMTAVHATAIADVGVLQAWISNRLDYGTTLQELIINLCEAEEEERNHLRKLRQLRQSWRQANQQDRASPPENIHAKPHRTNNVTWELYNAAVVLDNAFECVHDRLIFCSNKPEPDPTYYEDSADLKHILATLDCVRDEMRDVCRNGYRPTMFFGKNVSKVKGIMRARRSTCDGEDYLEHLDDFASSLQAGVACEINFLRNKQIEMYELVLCTISK</sequence>
<feature type="region of interest" description="Disordered" evidence="1">
    <location>
        <begin position="40"/>
        <end position="71"/>
    </location>
</feature>
<dbReference type="Proteomes" id="UP000726737">
    <property type="component" value="Unassembled WGS sequence"/>
</dbReference>
<dbReference type="AlphaFoldDB" id="A0A9P6QG50"/>
<keyword evidence="3" id="KW-1185">Reference proteome</keyword>
<protein>
    <submittedName>
        <fullName evidence="2">Uncharacterized protein</fullName>
    </submittedName>
</protein>
<dbReference type="EMBL" id="JAAAJA010000001">
    <property type="protein sequence ID" value="KAG0267693.1"/>
    <property type="molecule type" value="Genomic_DNA"/>
</dbReference>
<dbReference type="OrthoDB" id="10375010at2759"/>
<feature type="compositionally biased region" description="Polar residues" evidence="1">
    <location>
        <begin position="60"/>
        <end position="71"/>
    </location>
</feature>
<feature type="region of interest" description="Disordered" evidence="1">
    <location>
        <begin position="1"/>
        <end position="28"/>
    </location>
</feature>
<evidence type="ECO:0000313" key="2">
    <source>
        <dbReference type="EMBL" id="KAG0267693.1"/>
    </source>
</evidence>
<proteinExistence type="predicted"/>
<gene>
    <name evidence="2" type="ORF">BG011_000004</name>
</gene>
<organism evidence="2 3">
    <name type="scientific">Mortierella polycephala</name>
    <dbReference type="NCBI Taxonomy" id="41804"/>
    <lineage>
        <taxon>Eukaryota</taxon>
        <taxon>Fungi</taxon>
        <taxon>Fungi incertae sedis</taxon>
        <taxon>Mucoromycota</taxon>
        <taxon>Mortierellomycotina</taxon>
        <taxon>Mortierellomycetes</taxon>
        <taxon>Mortierellales</taxon>
        <taxon>Mortierellaceae</taxon>
        <taxon>Mortierella</taxon>
    </lineage>
</organism>
<evidence type="ECO:0000313" key="3">
    <source>
        <dbReference type="Proteomes" id="UP000726737"/>
    </source>
</evidence>
<evidence type="ECO:0000256" key="1">
    <source>
        <dbReference type="SAM" id="MobiDB-lite"/>
    </source>
</evidence>
<name>A0A9P6QG50_9FUNG</name>
<reference evidence="2" key="1">
    <citation type="journal article" date="2020" name="Fungal Divers.">
        <title>Resolving the Mortierellaceae phylogeny through synthesis of multi-gene phylogenetics and phylogenomics.</title>
        <authorList>
            <person name="Vandepol N."/>
            <person name="Liber J."/>
            <person name="Desiro A."/>
            <person name="Na H."/>
            <person name="Kennedy M."/>
            <person name="Barry K."/>
            <person name="Grigoriev I.V."/>
            <person name="Miller A.N."/>
            <person name="O'Donnell K."/>
            <person name="Stajich J.E."/>
            <person name="Bonito G."/>
        </authorList>
    </citation>
    <scope>NUCLEOTIDE SEQUENCE</scope>
    <source>
        <strain evidence="2">KOD948</strain>
    </source>
</reference>
<comment type="caution">
    <text evidence="2">The sequence shown here is derived from an EMBL/GenBank/DDBJ whole genome shotgun (WGS) entry which is preliminary data.</text>
</comment>